<evidence type="ECO:0000313" key="7">
    <source>
        <dbReference type="Proteomes" id="UP001178507"/>
    </source>
</evidence>
<dbReference type="AlphaFoldDB" id="A0AA36NKM3"/>
<gene>
    <name evidence="6" type="ORF">EVOR1521_LOCUS31710</name>
</gene>
<evidence type="ECO:0000259" key="5">
    <source>
        <dbReference type="PROSITE" id="PS50222"/>
    </source>
</evidence>
<evidence type="ECO:0000256" key="3">
    <source>
        <dbReference type="ARBA" id="ARBA00022837"/>
    </source>
</evidence>
<dbReference type="SMART" id="SM00054">
    <property type="entry name" value="EFh"/>
    <property type="match status" value="4"/>
</dbReference>
<dbReference type="InterPro" id="IPR039647">
    <property type="entry name" value="EF_hand_pair_protein_CML-like"/>
</dbReference>
<evidence type="ECO:0000313" key="6">
    <source>
        <dbReference type="EMBL" id="CAJ1411022.1"/>
    </source>
</evidence>
<organism evidence="6 7">
    <name type="scientific">Effrenium voratum</name>
    <dbReference type="NCBI Taxonomy" id="2562239"/>
    <lineage>
        <taxon>Eukaryota</taxon>
        <taxon>Sar</taxon>
        <taxon>Alveolata</taxon>
        <taxon>Dinophyceae</taxon>
        <taxon>Suessiales</taxon>
        <taxon>Symbiodiniaceae</taxon>
        <taxon>Effrenium</taxon>
    </lineage>
</organism>
<feature type="domain" description="EF-hand" evidence="5">
    <location>
        <begin position="7"/>
        <end position="42"/>
    </location>
</feature>
<feature type="compositionally biased region" description="Basic residues" evidence="4">
    <location>
        <begin position="530"/>
        <end position="540"/>
    </location>
</feature>
<keyword evidence="7" id="KW-1185">Reference proteome</keyword>
<keyword evidence="2" id="KW-0677">Repeat</keyword>
<accession>A0AA36NKM3</accession>
<dbReference type="Gene3D" id="1.10.238.10">
    <property type="entry name" value="EF-hand"/>
    <property type="match status" value="2"/>
</dbReference>
<feature type="region of interest" description="Disordered" evidence="4">
    <location>
        <begin position="508"/>
        <end position="540"/>
    </location>
</feature>
<evidence type="ECO:0000256" key="4">
    <source>
        <dbReference type="SAM" id="MobiDB-lite"/>
    </source>
</evidence>
<sequence>MDEGEDEVEAALATLFRAYDLDESGFLSREEFLAIEMRLHYEDGQVYRGESGNAKMTLADRDSSGFLDFQEFRVRTLTAYQEMGMSRQEVLDHMTEQTQKALLERAKMGPRYHAGIRQALRNIFALFDVSGDGFLSPEEWIAAQKTVATEVSDDLDEGWIDEAAFQAADSNGDGVLDIGEFLEASFSMFEGVKKRTDTILQTLQRIEKVLHQQRIAGRKETAPVTIYVQASAQPCFHPPSLAWQDEPTEDACRNAEFWKECGEVALPLNLATADDVMALLRLHLRLSHDTWVSVSYIGPPRDGGSGPRSVTLLRGERPGEGNTSAMLSYLSKPNAELKLFVKNLRKRPTKLLRQPRAFLEERDGLFAQRVGMSWGLDWETQLVGVGEKLPPRPMTMQVGETLIVEVPQTDENGEYRYSANAYMDKTDVLSKPVNEIIEVKKGKSKKKAGPEPDPLLQLTFVALKEGKCVLFVDVSWEDQEEKLCLAHRLSAPVVKNTIARIGPVEIDVQKSPGKPDKGSLQWWNGEKWSAKKGPKKKGKK</sequence>
<dbReference type="GO" id="GO:0005509">
    <property type="term" value="F:calcium ion binding"/>
    <property type="evidence" value="ECO:0007669"/>
    <property type="project" value="InterPro"/>
</dbReference>
<evidence type="ECO:0000256" key="2">
    <source>
        <dbReference type="ARBA" id="ARBA00022737"/>
    </source>
</evidence>
<keyword evidence="1" id="KW-0479">Metal-binding</keyword>
<dbReference type="InterPro" id="IPR018247">
    <property type="entry name" value="EF_Hand_1_Ca_BS"/>
</dbReference>
<comment type="caution">
    <text evidence="6">The sequence shown here is derived from an EMBL/GenBank/DDBJ whole genome shotgun (WGS) entry which is preliminary data.</text>
</comment>
<dbReference type="EMBL" id="CAUJNA010003852">
    <property type="protein sequence ID" value="CAJ1411022.1"/>
    <property type="molecule type" value="Genomic_DNA"/>
</dbReference>
<evidence type="ECO:0000256" key="1">
    <source>
        <dbReference type="ARBA" id="ARBA00022723"/>
    </source>
</evidence>
<dbReference type="PROSITE" id="PS50222">
    <property type="entry name" value="EF_HAND_2"/>
    <property type="match status" value="3"/>
</dbReference>
<feature type="domain" description="EF-hand" evidence="5">
    <location>
        <begin position="162"/>
        <end position="191"/>
    </location>
</feature>
<dbReference type="InterPro" id="IPR002048">
    <property type="entry name" value="EF_hand_dom"/>
</dbReference>
<keyword evidence="3" id="KW-0106">Calcium</keyword>
<proteinExistence type="predicted"/>
<dbReference type="CDD" id="cd00051">
    <property type="entry name" value="EFh"/>
    <property type="match status" value="1"/>
</dbReference>
<dbReference type="PROSITE" id="PS00018">
    <property type="entry name" value="EF_HAND_1"/>
    <property type="match status" value="4"/>
</dbReference>
<protein>
    <recommendedName>
        <fullName evidence="5">EF-hand domain-containing protein</fullName>
    </recommendedName>
</protein>
<reference evidence="6" key="1">
    <citation type="submission" date="2023-08" db="EMBL/GenBank/DDBJ databases">
        <authorList>
            <person name="Chen Y."/>
            <person name="Shah S."/>
            <person name="Dougan E. K."/>
            <person name="Thang M."/>
            <person name="Chan C."/>
        </authorList>
    </citation>
    <scope>NUCLEOTIDE SEQUENCE</scope>
</reference>
<feature type="domain" description="EF-hand" evidence="5">
    <location>
        <begin position="115"/>
        <end position="150"/>
    </location>
</feature>
<name>A0AA36NKM3_9DINO</name>
<dbReference type="Pfam" id="PF13499">
    <property type="entry name" value="EF-hand_7"/>
    <property type="match status" value="1"/>
</dbReference>
<dbReference type="PANTHER" id="PTHR10891">
    <property type="entry name" value="EF-HAND CALCIUM-BINDING DOMAIN CONTAINING PROTEIN"/>
    <property type="match status" value="1"/>
</dbReference>
<dbReference type="Pfam" id="PF13202">
    <property type="entry name" value="EF-hand_5"/>
    <property type="match status" value="1"/>
</dbReference>
<dbReference type="SUPFAM" id="SSF47473">
    <property type="entry name" value="EF-hand"/>
    <property type="match status" value="1"/>
</dbReference>
<dbReference type="InterPro" id="IPR011992">
    <property type="entry name" value="EF-hand-dom_pair"/>
</dbReference>
<dbReference type="Proteomes" id="UP001178507">
    <property type="component" value="Unassembled WGS sequence"/>
</dbReference>